<sequence>MINRPRIDRWVAVFGVLALLCGGLLAATISRSRSAAARVDNAETTIRAALDRQGAALLRGDRTGWLSSIDPSLSKEWDRLYANLRGLQVSGWLPRTRHVEEGAVWQAEVQIRICFAAPICPRTPETYVPTGDVISARTRWTVTGDRAVLTGFAQFDTTGSVPWKTEALAFATGKRVVVAAPKGLAGTTPAEWLPAAERAAQVADRYALTDPKPGRYFVFLAGEGEWNQTVGTDRDAAAFVDRTSEASAFAVVDASGFGADFGDENLLRHELGHIATLLGTLDHHDDWAVEGLAEHIAYADRPASSYELLPDARWHVEQTGWDGRLDLEWSDEPRDRYGFYAMGFLAVRCIADTYGERRLLNFFTRVVRRSETPSQAAPEALNTPWEAVESTCHPKIKAWLAASPP</sequence>
<proteinExistence type="predicted"/>
<evidence type="ECO:0008006" key="3">
    <source>
        <dbReference type="Google" id="ProtNLM"/>
    </source>
</evidence>
<reference evidence="1 2" key="1">
    <citation type="journal article" date="2014" name="J. Biotechnol.">
        <title>Complete genome sequence of the actinobacterium Actinoplanes friuliensis HAG 010964, producer of the lipopeptide antibiotic friulimycin.</title>
        <authorList>
            <person name="Ruckert C."/>
            <person name="Szczepanowski R."/>
            <person name="Albersmeier A."/>
            <person name="Goesmann A."/>
            <person name="Fischer N."/>
            <person name="Steinkamper A."/>
            <person name="Puhler A."/>
            <person name="Biener R."/>
            <person name="Schwartz D."/>
            <person name="Kalinowski J."/>
        </authorList>
    </citation>
    <scope>NUCLEOTIDE SEQUENCE [LARGE SCALE GENOMIC DNA]</scope>
    <source>
        <strain evidence="1 2">DSM 7358</strain>
    </source>
</reference>
<dbReference type="OrthoDB" id="5171966at2"/>
<gene>
    <name evidence="1" type="ORF">AFR_06150</name>
</gene>
<evidence type="ECO:0000313" key="2">
    <source>
        <dbReference type="Proteomes" id="UP000017746"/>
    </source>
</evidence>
<dbReference type="KEGG" id="afs:AFR_06150"/>
<protein>
    <recommendedName>
        <fullName evidence="3">Peptidase MA-like domain-containing protein</fullName>
    </recommendedName>
</protein>
<dbReference type="RefSeq" id="WP_023359050.1">
    <property type="nucleotide sequence ID" value="NC_022657.1"/>
</dbReference>
<dbReference type="AlphaFoldDB" id="U5VRN0"/>
<organism evidence="1 2">
    <name type="scientific">Actinoplanes friuliensis DSM 7358</name>
    <dbReference type="NCBI Taxonomy" id="1246995"/>
    <lineage>
        <taxon>Bacteria</taxon>
        <taxon>Bacillati</taxon>
        <taxon>Actinomycetota</taxon>
        <taxon>Actinomycetes</taxon>
        <taxon>Micromonosporales</taxon>
        <taxon>Micromonosporaceae</taxon>
        <taxon>Actinoplanes</taxon>
    </lineage>
</organism>
<dbReference type="EMBL" id="CP006272">
    <property type="protein sequence ID" value="AGZ39519.1"/>
    <property type="molecule type" value="Genomic_DNA"/>
</dbReference>
<dbReference type="Proteomes" id="UP000017746">
    <property type="component" value="Chromosome"/>
</dbReference>
<dbReference type="HOGENOM" id="CLU_045789_0_0_11"/>
<keyword evidence="2" id="KW-1185">Reference proteome</keyword>
<dbReference type="eggNOG" id="COG0745">
    <property type="taxonomic scope" value="Bacteria"/>
</dbReference>
<dbReference type="PATRIC" id="fig|1246995.3.peg.1249"/>
<accession>U5VRN0</accession>
<name>U5VRN0_9ACTN</name>
<evidence type="ECO:0000313" key="1">
    <source>
        <dbReference type="EMBL" id="AGZ39519.1"/>
    </source>
</evidence>